<evidence type="ECO:0000256" key="7">
    <source>
        <dbReference type="SAM" id="MobiDB-lite"/>
    </source>
</evidence>
<keyword evidence="3 8" id="KW-0689">Ribosomal protein</keyword>
<evidence type="ECO:0000313" key="9">
    <source>
        <dbReference type="Proteomes" id="UP000499080"/>
    </source>
</evidence>
<comment type="subcellular location">
    <subcellularLocation>
        <location evidence="1">Mitochondrion</location>
    </subcellularLocation>
</comment>
<gene>
    <name evidence="8" type="primary">MRPS33</name>
    <name evidence="8" type="ORF">AVEN_194282_1</name>
</gene>
<dbReference type="Pfam" id="PF08293">
    <property type="entry name" value="MRP-S33"/>
    <property type="match status" value="1"/>
</dbReference>
<comment type="caution">
    <text evidence="8">The sequence shown here is derived from an EMBL/GenBank/DDBJ whole genome shotgun (WGS) entry which is preliminary data.</text>
</comment>
<dbReference type="GO" id="GO:1990904">
    <property type="term" value="C:ribonucleoprotein complex"/>
    <property type="evidence" value="ECO:0007669"/>
    <property type="project" value="UniProtKB-KW"/>
</dbReference>
<feature type="region of interest" description="Disordered" evidence="7">
    <location>
        <begin position="92"/>
        <end position="112"/>
    </location>
</feature>
<keyword evidence="5" id="KW-0687">Ribonucleoprotein</keyword>
<sequence>MQFVPGMSNYAFRMTRLSNRIFGEVARPTNGKSMKVVQLMQKRPADLDPYIVDYYPPHEEYSKLIRVLREHGLFRDEHLDFKEEMVRQKILRGKVKPKPGQGKRAKAKELLS</sequence>
<dbReference type="Proteomes" id="UP000499080">
    <property type="component" value="Unassembled WGS sequence"/>
</dbReference>
<proteinExistence type="inferred from homology"/>
<dbReference type="InterPro" id="IPR013219">
    <property type="entry name" value="Ribosomal_mS33"/>
</dbReference>
<dbReference type="EMBL" id="BGPR01001170">
    <property type="protein sequence ID" value="GBM47238.1"/>
    <property type="molecule type" value="Genomic_DNA"/>
</dbReference>
<accession>A0A4Y2G3L6</accession>
<feature type="compositionally biased region" description="Basic residues" evidence="7">
    <location>
        <begin position="92"/>
        <end position="106"/>
    </location>
</feature>
<dbReference type="GO" id="GO:0005840">
    <property type="term" value="C:ribosome"/>
    <property type="evidence" value="ECO:0007669"/>
    <property type="project" value="UniProtKB-KW"/>
</dbReference>
<evidence type="ECO:0000256" key="3">
    <source>
        <dbReference type="ARBA" id="ARBA00022980"/>
    </source>
</evidence>
<reference evidence="8 9" key="1">
    <citation type="journal article" date="2019" name="Sci. Rep.">
        <title>Orb-weaving spider Araneus ventricosus genome elucidates the spidroin gene catalogue.</title>
        <authorList>
            <person name="Kono N."/>
            <person name="Nakamura H."/>
            <person name="Ohtoshi R."/>
            <person name="Moran D.A.P."/>
            <person name="Shinohara A."/>
            <person name="Yoshida Y."/>
            <person name="Fujiwara M."/>
            <person name="Mori M."/>
            <person name="Tomita M."/>
            <person name="Arakawa K."/>
        </authorList>
    </citation>
    <scope>NUCLEOTIDE SEQUENCE [LARGE SCALE GENOMIC DNA]</scope>
</reference>
<evidence type="ECO:0000256" key="4">
    <source>
        <dbReference type="ARBA" id="ARBA00023128"/>
    </source>
</evidence>
<evidence type="ECO:0000313" key="8">
    <source>
        <dbReference type="EMBL" id="GBM47238.1"/>
    </source>
</evidence>
<organism evidence="8 9">
    <name type="scientific">Araneus ventricosus</name>
    <name type="common">Orbweaver spider</name>
    <name type="synonym">Epeira ventricosa</name>
    <dbReference type="NCBI Taxonomy" id="182803"/>
    <lineage>
        <taxon>Eukaryota</taxon>
        <taxon>Metazoa</taxon>
        <taxon>Ecdysozoa</taxon>
        <taxon>Arthropoda</taxon>
        <taxon>Chelicerata</taxon>
        <taxon>Arachnida</taxon>
        <taxon>Araneae</taxon>
        <taxon>Araneomorphae</taxon>
        <taxon>Entelegynae</taxon>
        <taxon>Araneoidea</taxon>
        <taxon>Araneidae</taxon>
        <taxon>Araneus</taxon>
    </lineage>
</organism>
<name>A0A4Y2G3L6_ARAVE</name>
<protein>
    <recommendedName>
        <fullName evidence="6">Small ribosomal subunit protein mS33</fullName>
    </recommendedName>
</protein>
<dbReference type="GO" id="GO:0005739">
    <property type="term" value="C:mitochondrion"/>
    <property type="evidence" value="ECO:0007669"/>
    <property type="project" value="UniProtKB-SubCell"/>
</dbReference>
<evidence type="ECO:0000256" key="1">
    <source>
        <dbReference type="ARBA" id="ARBA00004173"/>
    </source>
</evidence>
<keyword evidence="9" id="KW-1185">Reference proteome</keyword>
<dbReference type="PANTHER" id="PTHR13362">
    <property type="entry name" value="MITOCHONDRIAL RIBOSOMAL PROTEIN S33"/>
    <property type="match status" value="1"/>
</dbReference>
<keyword evidence="4" id="KW-0496">Mitochondrion</keyword>
<comment type="similarity">
    <text evidence="2">Belongs to the mitochondrion-specific ribosomal protein mS33 family.</text>
</comment>
<dbReference type="OrthoDB" id="5980584at2759"/>
<evidence type="ECO:0000256" key="5">
    <source>
        <dbReference type="ARBA" id="ARBA00023274"/>
    </source>
</evidence>
<evidence type="ECO:0000256" key="6">
    <source>
        <dbReference type="ARBA" id="ARBA00035132"/>
    </source>
</evidence>
<dbReference type="PANTHER" id="PTHR13362:SF2">
    <property type="entry name" value="SMALL RIBOSOMAL SUBUNIT PROTEIN MS33"/>
    <property type="match status" value="1"/>
</dbReference>
<evidence type="ECO:0000256" key="2">
    <source>
        <dbReference type="ARBA" id="ARBA00008970"/>
    </source>
</evidence>
<dbReference type="AlphaFoldDB" id="A0A4Y2G3L6"/>